<dbReference type="InterPro" id="IPR003346">
    <property type="entry name" value="Transposase_20"/>
</dbReference>
<dbReference type="GO" id="GO:0003677">
    <property type="term" value="F:DNA binding"/>
    <property type="evidence" value="ECO:0007669"/>
    <property type="project" value="InterPro"/>
</dbReference>
<dbReference type="InterPro" id="IPR002525">
    <property type="entry name" value="Transp_IS110-like_N"/>
</dbReference>
<accession>A0A1H4FM05</accession>
<dbReference type="EMBL" id="FNQJ01000069">
    <property type="protein sequence ID" value="SEA97532.1"/>
    <property type="molecule type" value="Genomic_DNA"/>
</dbReference>
<proteinExistence type="predicted"/>
<organism evidence="3 4">
    <name type="scientific">Acidovorax soli</name>
    <dbReference type="NCBI Taxonomy" id="592050"/>
    <lineage>
        <taxon>Bacteria</taxon>
        <taxon>Pseudomonadati</taxon>
        <taxon>Pseudomonadota</taxon>
        <taxon>Betaproteobacteria</taxon>
        <taxon>Burkholderiales</taxon>
        <taxon>Comamonadaceae</taxon>
        <taxon>Acidovorax</taxon>
    </lineage>
</organism>
<name>A0A1H4FM05_9BURK</name>
<dbReference type="GO" id="GO:0004803">
    <property type="term" value="F:transposase activity"/>
    <property type="evidence" value="ECO:0007669"/>
    <property type="project" value="InterPro"/>
</dbReference>
<protein>
    <submittedName>
        <fullName evidence="3">Transposase</fullName>
    </submittedName>
</protein>
<evidence type="ECO:0000313" key="3">
    <source>
        <dbReference type="EMBL" id="SEA97532.1"/>
    </source>
</evidence>
<dbReference type="Proteomes" id="UP000199002">
    <property type="component" value="Unassembled WGS sequence"/>
</dbReference>
<dbReference type="InterPro" id="IPR047650">
    <property type="entry name" value="Transpos_IS110"/>
</dbReference>
<dbReference type="PANTHER" id="PTHR33055:SF16">
    <property type="entry name" value="TRANSPOSASE FOR INSERTION SEQUENCE ELEMENT IS1547"/>
    <property type="match status" value="1"/>
</dbReference>
<dbReference type="GO" id="GO:0006313">
    <property type="term" value="P:DNA transposition"/>
    <property type="evidence" value="ECO:0007669"/>
    <property type="project" value="InterPro"/>
</dbReference>
<sequence length="354" mass="38546">MEQANIPAEVILGVDTHLDVHVGVVIDAVGRVMGTLSVETNLGGYEQLLIWARSLGRLDRAGIEGTGSYGAGLTHFLEDKGIAVVEINRPNRSRRRLRGKSDPTDAESAARSVLANDATGVPKARNGMAEALRTLSVARRSAVKAKTQAVNQLRALLVSAPSSLRDLVLKVKTEHCVAACAALQENDEKDPVITSLRTTLRLLARRWNALHEELRELDKQLVRLTKLAAPRTLGRFGVGPQTAATLLITAGDNPSRLRNEAALAALCGVSPIEASSGKTSRHRLNRGGQRQANNALWTIAMVRMRSDARTLQYVARRTAEGLSKKEIHRCLKRYIVRELYPLILEDLADSVATT</sequence>
<dbReference type="PANTHER" id="PTHR33055">
    <property type="entry name" value="TRANSPOSASE FOR INSERTION SEQUENCE ELEMENT IS1111A"/>
    <property type="match status" value="1"/>
</dbReference>
<keyword evidence="4" id="KW-1185">Reference proteome</keyword>
<reference evidence="4" key="1">
    <citation type="submission" date="2016-10" db="EMBL/GenBank/DDBJ databases">
        <authorList>
            <person name="Varghese N."/>
            <person name="Submissions S."/>
        </authorList>
    </citation>
    <scope>NUCLEOTIDE SEQUENCE [LARGE SCALE GENOMIC DNA]</scope>
    <source>
        <strain evidence="4">DSM 25157</strain>
    </source>
</reference>
<dbReference type="AlphaFoldDB" id="A0A1H4FM05"/>
<evidence type="ECO:0000259" key="2">
    <source>
        <dbReference type="Pfam" id="PF02371"/>
    </source>
</evidence>
<evidence type="ECO:0000313" key="4">
    <source>
        <dbReference type="Proteomes" id="UP000199002"/>
    </source>
</evidence>
<dbReference type="Pfam" id="PF02371">
    <property type="entry name" value="Transposase_20"/>
    <property type="match status" value="1"/>
</dbReference>
<dbReference type="NCBIfam" id="NF033542">
    <property type="entry name" value="transpos_IS110"/>
    <property type="match status" value="1"/>
</dbReference>
<dbReference type="GeneID" id="34231369"/>
<feature type="domain" description="Transposase IS110-like N-terminal" evidence="1">
    <location>
        <begin position="12"/>
        <end position="158"/>
    </location>
</feature>
<evidence type="ECO:0000259" key="1">
    <source>
        <dbReference type="Pfam" id="PF01548"/>
    </source>
</evidence>
<gene>
    <name evidence="3" type="ORF">SAMN05421875_1693</name>
</gene>
<dbReference type="Pfam" id="PF01548">
    <property type="entry name" value="DEDD_Tnp_IS110"/>
    <property type="match status" value="1"/>
</dbReference>
<dbReference type="STRING" id="592050.SAMN05421875_1693"/>
<dbReference type="RefSeq" id="WP_092701708.1">
    <property type="nucleotide sequence ID" value="NZ_FNQJ01000069.1"/>
</dbReference>
<feature type="domain" description="Transposase IS116/IS110/IS902 C-terminal" evidence="2">
    <location>
        <begin position="237"/>
        <end position="313"/>
    </location>
</feature>